<dbReference type="RefSeq" id="WP_102244333.1">
    <property type="nucleotide sequence ID" value="NZ_CP025704.1"/>
</dbReference>
<dbReference type="AlphaFoldDB" id="A0A2K9NU71"/>
<accession>A0A2K9NU71</accession>
<proteinExistence type="predicted"/>
<dbReference type="Proteomes" id="UP000235584">
    <property type="component" value="Chromosome"/>
</dbReference>
<keyword evidence="2" id="KW-1185">Reference proteome</keyword>
<dbReference type="Gene3D" id="3.40.430.10">
    <property type="entry name" value="Dihydrofolate Reductase, subunit A"/>
    <property type="match status" value="1"/>
</dbReference>
<dbReference type="InterPro" id="IPR024072">
    <property type="entry name" value="DHFR-like_dom_sf"/>
</dbReference>
<reference evidence="1 2" key="1">
    <citation type="submission" date="2018-01" db="EMBL/GenBank/DDBJ databases">
        <title>Complete genome sequence of Bacteriovorax stolpii DSM12778.</title>
        <authorList>
            <person name="Tang B."/>
            <person name="Chang J."/>
        </authorList>
    </citation>
    <scope>NUCLEOTIDE SEQUENCE [LARGE SCALE GENOMIC DNA]</scope>
    <source>
        <strain evidence="1 2">DSM 12778</strain>
    </source>
</reference>
<sequence length="150" mass="17582">MKIQFISPESTYSEVQELRAHTDCVLIDQKKLNQKDQSDSFQVDDENFDIKKQPLRLIAISLHDLKPHWGVFNDRFKRNTMVISFDDEIQDNPRIVRFLEERGVALLMCKRNKKGLLDYEGLLRSLTSLKFSSILVEDNIDLIEELTPWA</sequence>
<organism evidence="1 2">
    <name type="scientific">Bacteriovorax stolpii</name>
    <name type="common">Bdellovibrio stolpii</name>
    <dbReference type="NCBI Taxonomy" id="960"/>
    <lineage>
        <taxon>Bacteria</taxon>
        <taxon>Pseudomonadati</taxon>
        <taxon>Bdellovibrionota</taxon>
        <taxon>Bacteriovoracia</taxon>
        <taxon>Bacteriovoracales</taxon>
        <taxon>Bacteriovoracaceae</taxon>
        <taxon>Bacteriovorax</taxon>
    </lineage>
</organism>
<dbReference type="KEGG" id="bsto:C0V70_13205"/>
<evidence type="ECO:0000313" key="1">
    <source>
        <dbReference type="EMBL" id="AUN99042.1"/>
    </source>
</evidence>
<dbReference type="SUPFAM" id="SSF53597">
    <property type="entry name" value="Dihydrofolate reductase-like"/>
    <property type="match status" value="1"/>
</dbReference>
<gene>
    <name evidence="1" type="ORF">C0V70_13205</name>
</gene>
<evidence type="ECO:0000313" key="2">
    <source>
        <dbReference type="Proteomes" id="UP000235584"/>
    </source>
</evidence>
<protein>
    <submittedName>
        <fullName evidence="1">Uncharacterized protein</fullName>
    </submittedName>
</protein>
<dbReference type="EMBL" id="CP025704">
    <property type="protein sequence ID" value="AUN99042.1"/>
    <property type="molecule type" value="Genomic_DNA"/>
</dbReference>
<name>A0A2K9NU71_BACTC</name>